<reference evidence="2 3" key="1">
    <citation type="submission" date="2019-07" db="EMBL/GenBank/DDBJ databases">
        <title>The pathways for chlorine oxyanion respiration interact through the shared metabolite chlorate.</title>
        <authorList>
            <person name="Barnum T.P."/>
            <person name="Cheng Y."/>
            <person name="Hill K.A."/>
            <person name="Lucas L.N."/>
            <person name="Carlson H.K."/>
            <person name="Coates J.D."/>
        </authorList>
    </citation>
    <scope>NUCLEOTIDE SEQUENCE [LARGE SCALE GENOMIC DNA]</scope>
    <source>
        <strain evidence="2">UCB</strain>
    </source>
</reference>
<feature type="transmembrane region" description="Helical" evidence="1">
    <location>
        <begin position="274"/>
        <end position="294"/>
    </location>
</feature>
<evidence type="ECO:0000313" key="3">
    <source>
        <dbReference type="Proteomes" id="UP000319142"/>
    </source>
</evidence>
<proteinExistence type="predicted"/>
<dbReference type="Proteomes" id="UP000319142">
    <property type="component" value="Unassembled WGS sequence"/>
</dbReference>
<evidence type="ECO:0000313" key="2">
    <source>
        <dbReference type="EMBL" id="TVT33302.1"/>
    </source>
</evidence>
<keyword evidence="1" id="KW-1133">Transmembrane helix</keyword>
<dbReference type="EMBL" id="VMRX01000024">
    <property type="protein sequence ID" value="TVT33302.1"/>
    <property type="molecule type" value="Genomic_DNA"/>
</dbReference>
<protein>
    <submittedName>
        <fullName evidence="2">Histidine kinase</fullName>
    </submittedName>
</protein>
<dbReference type="GO" id="GO:0016301">
    <property type="term" value="F:kinase activity"/>
    <property type="evidence" value="ECO:0007669"/>
    <property type="project" value="UniProtKB-KW"/>
</dbReference>
<feature type="transmembrane region" description="Helical" evidence="1">
    <location>
        <begin position="150"/>
        <end position="175"/>
    </location>
</feature>
<name>A0A558B9V5_9GAMM</name>
<dbReference type="PANTHER" id="PTHR38684:SF1">
    <property type="entry name" value="PROTEIN AMPE"/>
    <property type="match status" value="1"/>
</dbReference>
<organism evidence="2 3">
    <name type="scientific">Marinobacter vinifirmus</name>
    <dbReference type="NCBI Taxonomy" id="355591"/>
    <lineage>
        <taxon>Bacteria</taxon>
        <taxon>Pseudomonadati</taxon>
        <taxon>Pseudomonadota</taxon>
        <taxon>Gammaproteobacteria</taxon>
        <taxon>Pseudomonadales</taxon>
        <taxon>Marinobacteraceae</taxon>
        <taxon>Marinobacter</taxon>
    </lineage>
</organism>
<dbReference type="AlphaFoldDB" id="A0A558B9V5"/>
<accession>A0A558B9V5</accession>
<feature type="transmembrane region" description="Helical" evidence="1">
    <location>
        <begin position="74"/>
        <end position="93"/>
    </location>
</feature>
<feature type="transmembrane region" description="Helical" evidence="1">
    <location>
        <begin position="46"/>
        <end position="67"/>
    </location>
</feature>
<sequence length="295" mass="32246">MVLVVFLLAYVIRQRLDRLGVLSSDDLWRSWLHIGTRSKAGKEGSLFVGLLLVLGPAVLLGALVLAAGYGGIRVVVYPVELIVLVLMMGVPGWRPALEAYTEAWSRGDMQGAWHHIEDRLPEDERGSAQSAEVMHLSVSRALMVSVFERFFLVVFWYVVGGIWLAVIARGLVALAEQWPQPAARQRFAIAADIMAWVPSRLLACTFGVAGDLAGWSRSIRLVVPGFGKPTDNVLMTAASGSLTGYALDPERFGQVYAGDWPKFGGRSIRAMRDLLSRSMLVWICAIALLVIAGIV</sequence>
<dbReference type="GO" id="GO:0046677">
    <property type="term" value="P:response to antibiotic"/>
    <property type="evidence" value="ECO:0007669"/>
    <property type="project" value="TreeGrafter"/>
</dbReference>
<evidence type="ECO:0000256" key="1">
    <source>
        <dbReference type="SAM" id="Phobius"/>
    </source>
</evidence>
<keyword evidence="2" id="KW-0808">Transferase</keyword>
<keyword evidence="2" id="KW-0418">Kinase</keyword>
<dbReference type="PANTHER" id="PTHR38684">
    <property type="entry name" value="PROTEIN AMPE"/>
    <property type="match status" value="1"/>
</dbReference>
<keyword evidence="1" id="KW-0472">Membrane</keyword>
<keyword evidence="1" id="KW-0812">Transmembrane</keyword>
<comment type="caution">
    <text evidence="2">The sequence shown here is derived from an EMBL/GenBank/DDBJ whole genome shotgun (WGS) entry which is preliminary data.</text>
</comment>
<dbReference type="GO" id="GO:0005886">
    <property type="term" value="C:plasma membrane"/>
    <property type="evidence" value="ECO:0007669"/>
    <property type="project" value="TreeGrafter"/>
</dbReference>
<dbReference type="InterPro" id="IPR052966">
    <property type="entry name" value="Beta-lactamase_Reg"/>
</dbReference>
<gene>
    <name evidence="2" type="ORF">FHK81_09640</name>
</gene>
<dbReference type="RefSeq" id="WP_273133599.1">
    <property type="nucleotide sequence ID" value="NZ_VMRX01000024.1"/>
</dbReference>